<keyword evidence="2" id="KW-1185">Reference proteome</keyword>
<evidence type="ECO:0000313" key="1">
    <source>
        <dbReference type="EMBL" id="MDV6263769.1"/>
    </source>
</evidence>
<gene>
    <name evidence="1" type="primary">brxD</name>
    <name evidence="1" type="ORF">R3P96_20725</name>
</gene>
<dbReference type="Pfam" id="PF10923">
    <property type="entry name" value="BrxC_BrxD"/>
    <property type="match status" value="1"/>
</dbReference>
<proteinExistence type="predicted"/>
<dbReference type="SUPFAM" id="SSF52540">
    <property type="entry name" value="P-loop containing nucleoside triphosphate hydrolases"/>
    <property type="match status" value="1"/>
</dbReference>
<evidence type="ECO:0000313" key="2">
    <source>
        <dbReference type="Proteomes" id="UP001185755"/>
    </source>
</evidence>
<name>A0ABU4BI81_9NOCA</name>
<protein>
    <submittedName>
        <fullName evidence="1">BREX system ATP-binding protein BrxD</fullName>
    </submittedName>
</protein>
<dbReference type="RefSeq" id="WP_317565879.1">
    <property type="nucleotide sequence ID" value="NZ_JAWLJX010000008.1"/>
</dbReference>
<reference evidence="1 2" key="1">
    <citation type="submission" date="2023-10" db="EMBL/GenBank/DDBJ databases">
        <title>Development of a sustainable strategy for remediation of hydrocarbon-contaminated territories based on the waste exchange concept.</title>
        <authorList>
            <person name="Krivoruchko A."/>
        </authorList>
    </citation>
    <scope>NUCLEOTIDE SEQUENCE [LARGE SCALE GENOMIC DNA]</scope>
    <source>
        <strain evidence="1 2">IEGM 1323</strain>
    </source>
</reference>
<keyword evidence="1" id="KW-0067">ATP-binding</keyword>
<dbReference type="Proteomes" id="UP001185755">
    <property type="component" value="Unassembled WGS sequence"/>
</dbReference>
<comment type="caution">
    <text evidence="1">The sequence shown here is derived from an EMBL/GenBank/DDBJ whole genome shotgun (WGS) entry which is preliminary data.</text>
</comment>
<keyword evidence="1" id="KW-0547">Nucleotide-binding</keyword>
<accession>A0ABU4BI81</accession>
<sequence>MSLSPVRRREILQALRQGTVPSGNLDVLAVGIDKFANTVGEDLEAVASGGAVFKAVRGEYGSGKTFYARWLQQQAMKRGLAVAEVQISELETPLHKLETVYRRTTESLRTSAFAPSAFRSVLDAWLYGIEEDAAAAAGTDEASPEQVDALLETRLAAVATATPVYPMVLRAYRAALERDDVATADALVAWLGGQPHVGAAAKRVAGVRQDVDHFLAMGFLQGLLAVLKGARHPGLLLVIDEVETLQRMRSDARAKALNALRQWIDELDSGRYPGLYLLITGTPAFFDGRMGVQSLPPLAQRLHTDFSGDARFDNPRAPQIRLAGFDIDRLVEVGIRVRDVFRDGSAVPERIASMVDDAYIADLARAVAGKLGGQVGISPRLFLKKLVLDVLDKVDQFPEFDPRQNYSLTLSSEEMTDTERHAVSADEVEL</sequence>
<dbReference type="InterPro" id="IPR021228">
    <property type="entry name" value="BrxD"/>
</dbReference>
<dbReference type="NCBIfam" id="NF033438">
    <property type="entry name" value="BREX_BrxD"/>
    <property type="match status" value="1"/>
</dbReference>
<dbReference type="GO" id="GO:0005524">
    <property type="term" value="F:ATP binding"/>
    <property type="evidence" value="ECO:0007669"/>
    <property type="project" value="UniProtKB-KW"/>
</dbReference>
<dbReference type="EMBL" id="JAWLJX010000008">
    <property type="protein sequence ID" value="MDV6263769.1"/>
    <property type="molecule type" value="Genomic_DNA"/>
</dbReference>
<dbReference type="InterPro" id="IPR027417">
    <property type="entry name" value="P-loop_NTPase"/>
</dbReference>
<organism evidence="1 2">
    <name type="scientific">Rhodococcoides yunnanense</name>
    <dbReference type="NCBI Taxonomy" id="278209"/>
    <lineage>
        <taxon>Bacteria</taxon>
        <taxon>Bacillati</taxon>
        <taxon>Actinomycetota</taxon>
        <taxon>Actinomycetes</taxon>
        <taxon>Mycobacteriales</taxon>
        <taxon>Nocardiaceae</taxon>
        <taxon>Rhodococcoides</taxon>
    </lineage>
</organism>